<name>A0A4P6KSX1_9BURK</name>
<dbReference type="InterPro" id="IPR050482">
    <property type="entry name" value="Sensor_HK_TwoCompSys"/>
</dbReference>
<dbReference type="SUPFAM" id="SSF63829">
    <property type="entry name" value="Calcium-dependent phosphotriesterase"/>
    <property type="match status" value="1"/>
</dbReference>
<dbReference type="SUPFAM" id="SSF55874">
    <property type="entry name" value="ATPase domain of HSP90 chaperone/DNA topoisomerase II/histidine kinase"/>
    <property type="match status" value="1"/>
</dbReference>
<dbReference type="InterPro" id="IPR036890">
    <property type="entry name" value="HATPase_C_sf"/>
</dbReference>
<organism evidence="5 6">
    <name type="scientific">Pseudoduganella lutea</name>
    <dbReference type="NCBI Taxonomy" id="321985"/>
    <lineage>
        <taxon>Bacteria</taxon>
        <taxon>Pseudomonadati</taxon>
        <taxon>Pseudomonadota</taxon>
        <taxon>Betaproteobacteria</taxon>
        <taxon>Burkholderiales</taxon>
        <taxon>Oxalobacteraceae</taxon>
        <taxon>Telluria group</taxon>
        <taxon>Pseudoduganella</taxon>
    </lineage>
</organism>
<keyword evidence="1" id="KW-0808">Transferase</keyword>
<dbReference type="PANTHER" id="PTHR24421">
    <property type="entry name" value="NITRATE/NITRITE SENSOR PROTEIN NARX-RELATED"/>
    <property type="match status" value="1"/>
</dbReference>
<keyword evidence="3" id="KW-0902">Two-component regulatory system</keyword>
<evidence type="ECO:0000256" key="1">
    <source>
        <dbReference type="ARBA" id="ARBA00022679"/>
    </source>
</evidence>
<dbReference type="KEGG" id="plue:EWM63_03835"/>
<dbReference type="GO" id="GO:0046983">
    <property type="term" value="F:protein dimerization activity"/>
    <property type="evidence" value="ECO:0007669"/>
    <property type="project" value="InterPro"/>
</dbReference>
<keyword evidence="2" id="KW-0418">Kinase</keyword>
<feature type="domain" description="Histidine kinase/HSP90-like ATPase" evidence="4">
    <location>
        <begin position="879"/>
        <end position="975"/>
    </location>
</feature>
<dbReference type="Gene3D" id="2.130.10.10">
    <property type="entry name" value="YVTN repeat-like/Quinoprotein amine dehydrogenase"/>
    <property type="match status" value="2"/>
</dbReference>
<evidence type="ECO:0000259" key="4">
    <source>
        <dbReference type="SMART" id="SM00387"/>
    </source>
</evidence>
<dbReference type="InterPro" id="IPR011123">
    <property type="entry name" value="Y_Y_Y"/>
</dbReference>
<dbReference type="PANTHER" id="PTHR24421:SF62">
    <property type="entry name" value="SENSORY TRANSDUCTION HISTIDINE KINASE"/>
    <property type="match status" value="1"/>
</dbReference>
<dbReference type="Gene3D" id="1.20.5.1930">
    <property type="match status" value="1"/>
</dbReference>
<protein>
    <recommendedName>
        <fullName evidence="4">Histidine kinase/HSP90-like ATPase domain-containing protein</fullName>
    </recommendedName>
</protein>
<dbReference type="RefSeq" id="WP_130185358.1">
    <property type="nucleotide sequence ID" value="NZ_CP035913.1"/>
</dbReference>
<evidence type="ECO:0000256" key="3">
    <source>
        <dbReference type="ARBA" id="ARBA00023012"/>
    </source>
</evidence>
<dbReference type="OrthoDB" id="5384984at2"/>
<accession>A0A4P6KSX1</accession>
<dbReference type="Gene3D" id="3.30.565.10">
    <property type="entry name" value="Histidine kinase-like ATPase, C-terminal domain"/>
    <property type="match status" value="1"/>
</dbReference>
<dbReference type="InterPro" id="IPR011712">
    <property type="entry name" value="Sig_transdc_His_kin_sub3_dim/P"/>
</dbReference>
<dbReference type="EMBL" id="CP035913">
    <property type="protein sequence ID" value="QBE62221.1"/>
    <property type="molecule type" value="Genomic_DNA"/>
</dbReference>
<dbReference type="Pfam" id="PF07495">
    <property type="entry name" value="Y_Y_Y"/>
    <property type="match status" value="1"/>
</dbReference>
<evidence type="ECO:0000313" key="5">
    <source>
        <dbReference type="EMBL" id="QBE62221.1"/>
    </source>
</evidence>
<dbReference type="SMART" id="SM00387">
    <property type="entry name" value="HATPase_c"/>
    <property type="match status" value="1"/>
</dbReference>
<dbReference type="GO" id="GO:0000155">
    <property type="term" value="F:phosphorelay sensor kinase activity"/>
    <property type="evidence" value="ECO:0007669"/>
    <property type="project" value="InterPro"/>
</dbReference>
<dbReference type="Pfam" id="PF07730">
    <property type="entry name" value="HisKA_3"/>
    <property type="match status" value="1"/>
</dbReference>
<dbReference type="GO" id="GO:0016020">
    <property type="term" value="C:membrane"/>
    <property type="evidence" value="ECO:0007669"/>
    <property type="project" value="InterPro"/>
</dbReference>
<keyword evidence="6" id="KW-1185">Reference proteome</keyword>
<dbReference type="Gene3D" id="2.60.40.10">
    <property type="entry name" value="Immunoglobulins"/>
    <property type="match status" value="1"/>
</dbReference>
<proteinExistence type="predicted"/>
<evidence type="ECO:0000313" key="6">
    <source>
        <dbReference type="Proteomes" id="UP000290637"/>
    </source>
</evidence>
<evidence type="ECO:0000256" key="2">
    <source>
        <dbReference type="ARBA" id="ARBA00022777"/>
    </source>
</evidence>
<dbReference type="AlphaFoldDB" id="A0A4P6KSX1"/>
<dbReference type="InterPro" id="IPR015943">
    <property type="entry name" value="WD40/YVTN_repeat-like_dom_sf"/>
</dbReference>
<dbReference type="CDD" id="cd16917">
    <property type="entry name" value="HATPase_UhpB-NarQ-NarX-like"/>
    <property type="match status" value="1"/>
</dbReference>
<dbReference type="Pfam" id="PF02518">
    <property type="entry name" value="HATPase_c"/>
    <property type="match status" value="1"/>
</dbReference>
<dbReference type="Proteomes" id="UP000290637">
    <property type="component" value="Chromosome"/>
</dbReference>
<dbReference type="InterPro" id="IPR013783">
    <property type="entry name" value="Ig-like_fold"/>
</dbReference>
<gene>
    <name evidence="5" type="ORF">EWM63_03835</name>
</gene>
<sequence>MSGRRFILLGLVLLWELATISFAMAAPSFERRIWTRAEGAPQSAYGIAQDADGVLWFATVTGLYSFDGAHFTREEAVYGHRLPSNNLVNVVAIRGGIAVGYQFGGVSTFTRSGARHYTTADGVPAGSVGALAVDGAGTLYMGSSTGMARLDAGHGKWTAMAGLGASPSFIMWTQFDAGGTLWTVANANLYAMPKGAGRFHHVAALPQNSWPAIVRGQASVYTANGQLTRFSSSGVPETIRNTVGYNRENTLFEGPDATVWAWLNHGTTVLRNGADGVLHAGQTFEGGGLPGRMANRMLVDRENNLWVTTLDGVERYRVRRLHEVPFPGTELGFLPGQGLGTGMLVATGAKGSVWQIHAAGRKRLPGLTGITAMHRESAGSVWLGGPSGLFHMTPAGMAAWPLPARIGKDFEVQGITTDKTGKLWVAIVRHGLFQFSNGTWTKLPGDLPGGDATPVRMLTGASGRTWLGFTNGRLGELTATGVRLVATGLAGSVGNILSLLEIDGRLLVGGDRGIVWLRGEKAQPMVPAHMPAFLGISGMGLDRRGDLWLHGPDGLFRVAATALAGFWADPAHRLPWEVFNHEDGLRGQVAQIRPLPSLAVAADGKVYYATGSQVGWIDPAAIRRNTRAPTVLVRSLRTRDGDTIATPGMTLAAGTTGVEIRFAATALSIPERVRFRYRLSGVDQEWQEPQSERAARYTNLGPGDYRFQVAAANEDGVWNEAGATLDFHIAPTVWQTTWFRGLAAIAVASLLFALYRWRIAAVARRAAEKTAARIEERERIARNLHDNLLQGVHALVLNCHAVLMRMPKGTPEEKSLGNALARADAVIEETRDEVMNLRREAIKPALVARLDHAIEGLEAAVRGRVELAFTGCVELLGADVADELFYVIQEAIVNSARHSGAARIVVSLHASASGVEGSVTDDGCGMAPDLAQAGRAGHWGLVGMRERIARLGGTLRIDGGPGQGCTVSFSVPARCAA</sequence>
<dbReference type="InterPro" id="IPR003594">
    <property type="entry name" value="HATPase_dom"/>
</dbReference>
<reference evidence="5 6" key="1">
    <citation type="submission" date="2019-02" db="EMBL/GenBank/DDBJ databases">
        <title>Draft Genome Sequences of Six Type Strains of the Genus Massilia.</title>
        <authorList>
            <person name="Miess H."/>
            <person name="Frediansyhah A."/>
            <person name="Gross H."/>
        </authorList>
    </citation>
    <scope>NUCLEOTIDE SEQUENCE [LARGE SCALE GENOMIC DNA]</scope>
    <source>
        <strain evidence="5 6">DSM 17473</strain>
    </source>
</reference>